<accession>A0A1U9V2X0</accession>
<evidence type="ECO:0000256" key="8">
    <source>
        <dbReference type="ARBA" id="ARBA00023134"/>
    </source>
</evidence>
<feature type="active site" description="Nucleophile" evidence="11">
    <location>
        <position position="142"/>
    </location>
</feature>
<name>A0A1U9V2X0_CUPNE</name>
<feature type="binding site" evidence="11">
    <location>
        <position position="67"/>
    </location>
    <ligand>
        <name>Zn(2+)</name>
        <dbReference type="ChEBI" id="CHEBI:29105"/>
        <note>catalytic</note>
    </ligand>
</feature>
<dbReference type="GO" id="GO:0009231">
    <property type="term" value="P:riboflavin biosynthetic process"/>
    <property type="evidence" value="ECO:0007669"/>
    <property type="project" value="UniProtKB-UniRule"/>
</dbReference>
<evidence type="ECO:0000256" key="1">
    <source>
        <dbReference type="ARBA" id="ARBA00004853"/>
    </source>
</evidence>
<comment type="similarity">
    <text evidence="11">Belongs to the GTP cyclohydrolase II family.</text>
</comment>
<evidence type="ECO:0000256" key="6">
    <source>
        <dbReference type="ARBA" id="ARBA00022801"/>
    </source>
</evidence>
<feature type="binding site" evidence="11">
    <location>
        <position position="163"/>
    </location>
    <ligand>
        <name>GTP</name>
        <dbReference type="ChEBI" id="CHEBI:37565"/>
    </ligand>
</feature>
<geneLocation type="plasmid" evidence="14">
    <name>penh92</name>
</geneLocation>
<dbReference type="NCBIfam" id="TIGR00505">
    <property type="entry name" value="ribA"/>
    <property type="match status" value="1"/>
</dbReference>
<keyword evidence="6 11" id="KW-0378">Hydrolase</keyword>
<evidence type="ECO:0000256" key="10">
    <source>
        <dbReference type="ARBA" id="ARBA00049295"/>
    </source>
</evidence>
<keyword evidence="13" id="KW-0614">Plasmid</keyword>
<dbReference type="InterPro" id="IPR000926">
    <property type="entry name" value="RibA"/>
</dbReference>
<dbReference type="EC" id="3.5.4.25" evidence="11"/>
<dbReference type="NCBIfam" id="NF001591">
    <property type="entry name" value="PRK00393.1"/>
    <property type="match status" value="1"/>
</dbReference>
<dbReference type="InterPro" id="IPR032677">
    <property type="entry name" value="GTP_cyclohydro_II"/>
</dbReference>
<comment type="cofactor">
    <cofactor evidence="11">
        <name>Zn(2+)</name>
        <dbReference type="ChEBI" id="CHEBI:29105"/>
    </cofactor>
    <text evidence="11">Binds 1 zinc ion per subunit.</text>
</comment>
<dbReference type="KEGG" id="cuh:BJN34_36065"/>
<evidence type="ECO:0000256" key="4">
    <source>
        <dbReference type="ARBA" id="ARBA00022723"/>
    </source>
</evidence>
<keyword evidence="7 11" id="KW-0862">Zinc</keyword>
<evidence type="ECO:0000313" key="14">
    <source>
        <dbReference type="Proteomes" id="UP000189627"/>
    </source>
</evidence>
<reference evidence="14" key="1">
    <citation type="submission" date="2017-02" db="EMBL/GenBank/DDBJ databases">
        <title>Complete genome sequence of Cupriavidus necator strain NH9, a 3-chlorobenzoate degrader.</title>
        <authorList>
            <person name="Moriuchi R."/>
            <person name="Dohra H."/>
            <person name="Ogawa N."/>
        </authorList>
    </citation>
    <scope>NUCLEOTIDE SEQUENCE [LARGE SCALE GENOMIC DNA]</scope>
    <source>
        <strain evidence="14">NH9</strain>
        <plasmid evidence="14">penh92</plasmid>
    </source>
</reference>
<evidence type="ECO:0000313" key="13">
    <source>
        <dbReference type="EMBL" id="AQV99294.1"/>
    </source>
</evidence>
<keyword evidence="5 11" id="KW-0547">Nucleotide-binding</keyword>
<feature type="binding site" evidence="11">
    <location>
        <position position="83"/>
    </location>
    <ligand>
        <name>GTP</name>
        <dbReference type="ChEBI" id="CHEBI:37565"/>
    </ligand>
</feature>
<feature type="binding site" evidence="11">
    <location>
        <position position="78"/>
    </location>
    <ligand>
        <name>Zn(2+)</name>
        <dbReference type="ChEBI" id="CHEBI:29105"/>
        <note>catalytic</note>
    </ligand>
</feature>
<comment type="similarity">
    <text evidence="2">In the N-terminal section; belongs to the DHBP synthase family.</text>
</comment>
<evidence type="ECO:0000256" key="5">
    <source>
        <dbReference type="ARBA" id="ARBA00022741"/>
    </source>
</evidence>
<evidence type="ECO:0000256" key="3">
    <source>
        <dbReference type="ARBA" id="ARBA00022619"/>
    </source>
</evidence>
<feature type="binding site" evidence="11">
    <location>
        <begin position="106"/>
        <end position="108"/>
    </location>
    <ligand>
        <name>GTP</name>
        <dbReference type="ChEBI" id="CHEBI:37565"/>
    </ligand>
</feature>
<evidence type="ECO:0000259" key="12">
    <source>
        <dbReference type="Pfam" id="PF00925"/>
    </source>
</evidence>
<organism evidence="13 14">
    <name type="scientific">Cupriavidus necator</name>
    <name type="common">Alcaligenes eutrophus</name>
    <name type="synonym">Ralstonia eutropha</name>
    <dbReference type="NCBI Taxonomy" id="106590"/>
    <lineage>
        <taxon>Bacteria</taxon>
        <taxon>Pseudomonadati</taxon>
        <taxon>Pseudomonadota</taxon>
        <taxon>Betaproteobacteria</taxon>
        <taxon>Burkholderiales</taxon>
        <taxon>Burkholderiaceae</taxon>
        <taxon>Cupriavidus</taxon>
    </lineage>
</organism>
<dbReference type="CDD" id="cd00641">
    <property type="entry name" value="GTP_cyclohydro2"/>
    <property type="match status" value="1"/>
</dbReference>
<feature type="active site" description="Proton acceptor" evidence="11">
    <location>
        <position position="140"/>
    </location>
</feature>
<comment type="catalytic activity">
    <reaction evidence="10 11">
        <text>GTP + 4 H2O = 2,5-diamino-6-hydroxy-4-(5-phosphoribosylamino)-pyrimidine + formate + 2 phosphate + 3 H(+)</text>
        <dbReference type="Rhea" id="RHEA:23704"/>
        <dbReference type="ChEBI" id="CHEBI:15377"/>
        <dbReference type="ChEBI" id="CHEBI:15378"/>
        <dbReference type="ChEBI" id="CHEBI:15740"/>
        <dbReference type="ChEBI" id="CHEBI:37565"/>
        <dbReference type="ChEBI" id="CHEBI:43474"/>
        <dbReference type="ChEBI" id="CHEBI:58614"/>
        <dbReference type="EC" id="3.5.4.25"/>
    </reaction>
</comment>
<proteinExistence type="inferred from homology"/>
<dbReference type="Proteomes" id="UP000189627">
    <property type="component" value="Plasmid pENH92"/>
</dbReference>
<dbReference type="GO" id="GO:0008270">
    <property type="term" value="F:zinc ion binding"/>
    <property type="evidence" value="ECO:0007669"/>
    <property type="project" value="UniProtKB-UniRule"/>
</dbReference>
<dbReference type="GO" id="GO:0003935">
    <property type="term" value="F:GTP cyclohydrolase II activity"/>
    <property type="evidence" value="ECO:0007669"/>
    <property type="project" value="UniProtKB-UniRule"/>
</dbReference>
<feature type="domain" description="GTP cyclohydrolase II" evidence="12">
    <location>
        <begin position="21"/>
        <end position="184"/>
    </location>
</feature>
<dbReference type="GO" id="GO:0005829">
    <property type="term" value="C:cytosol"/>
    <property type="evidence" value="ECO:0007669"/>
    <property type="project" value="TreeGrafter"/>
</dbReference>
<dbReference type="InterPro" id="IPR036144">
    <property type="entry name" value="RibA-like_sf"/>
</dbReference>
<sequence length="207" mass="22244">MTLAIACPCGTRMGTVVRCGEARLPLASGTFRAIAYRSGHGGQEHIALVAGDPRAAGACLVRVHSECLTGDALGSLRCDCGEQLQSALHEIVAHGCGVLVYVRGHEGRGIGLAEKIRAYQLQDEGLDTVDANLQLGHAADARTYDQAAAILLELGARRIRLLTNNPAKIEALRACGITVLERVPLHTRPNPENQHYLRVKRERMGHC</sequence>
<feature type="binding site" evidence="11">
    <location>
        <position position="128"/>
    </location>
    <ligand>
        <name>GTP</name>
        <dbReference type="ChEBI" id="CHEBI:37565"/>
    </ligand>
</feature>
<dbReference type="FunFam" id="3.40.50.10990:FF:000001">
    <property type="entry name" value="Riboflavin biosynthesis protein RibBA"/>
    <property type="match status" value="1"/>
</dbReference>
<comment type="function">
    <text evidence="9 11">Catalyzes the conversion of GTP to 2,5-diamino-6-ribosylamino-4(3H)-pyrimidinone 5'-phosphate (DARP), formate and pyrophosphate.</text>
</comment>
<keyword evidence="3 11" id="KW-0686">Riboflavin biosynthesis</keyword>
<dbReference type="OrthoDB" id="9793111at2"/>
<dbReference type="PANTHER" id="PTHR21327:SF18">
    <property type="entry name" value="3,4-DIHYDROXY-2-BUTANONE 4-PHOSPHATE SYNTHASE"/>
    <property type="match status" value="1"/>
</dbReference>
<dbReference type="Gene3D" id="3.40.50.10990">
    <property type="entry name" value="GTP cyclohydrolase II"/>
    <property type="match status" value="1"/>
</dbReference>
<evidence type="ECO:0000256" key="9">
    <source>
        <dbReference type="ARBA" id="ARBA00043932"/>
    </source>
</evidence>
<dbReference type="SUPFAM" id="SSF142695">
    <property type="entry name" value="RibA-like"/>
    <property type="match status" value="1"/>
</dbReference>
<evidence type="ECO:0000256" key="2">
    <source>
        <dbReference type="ARBA" id="ARBA00005520"/>
    </source>
</evidence>
<protein>
    <recommendedName>
        <fullName evidence="11">GTP cyclohydrolase-2</fullName>
        <ecNumber evidence="11">3.5.4.25</ecNumber>
    </recommendedName>
    <alternativeName>
        <fullName evidence="11">GTP cyclohydrolase II</fullName>
    </alternativeName>
</protein>
<keyword evidence="8 11" id="KW-0342">GTP-binding</keyword>
<keyword evidence="4 11" id="KW-0479">Metal-binding</keyword>
<dbReference type="EMBL" id="CP017759">
    <property type="protein sequence ID" value="AQV99294.1"/>
    <property type="molecule type" value="Genomic_DNA"/>
</dbReference>
<feature type="binding site" evidence="11">
    <location>
        <begin position="62"/>
        <end position="66"/>
    </location>
    <ligand>
        <name>GTP</name>
        <dbReference type="ChEBI" id="CHEBI:37565"/>
    </ligand>
</feature>
<dbReference type="AlphaFoldDB" id="A0A1U9V2X0"/>
<evidence type="ECO:0000256" key="11">
    <source>
        <dbReference type="HAMAP-Rule" id="MF_00179"/>
    </source>
</evidence>
<dbReference type="HAMAP" id="MF_00179">
    <property type="entry name" value="RibA"/>
    <property type="match status" value="1"/>
</dbReference>
<dbReference type="UniPathway" id="UPA00275">
    <property type="reaction ID" value="UER00400"/>
</dbReference>
<gene>
    <name evidence="11" type="primary">ribA</name>
    <name evidence="13" type="ORF">BJN34_36065</name>
</gene>
<dbReference type="Pfam" id="PF00925">
    <property type="entry name" value="GTP_cyclohydro2"/>
    <property type="match status" value="1"/>
</dbReference>
<dbReference type="GO" id="GO:0005525">
    <property type="term" value="F:GTP binding"/>
    <property type="evidence" value="ECO:0007669"/>
    <property type="project" value="UniProtKB-KW"/>
</dbReference>
<feature type="binding site" evidence="11">
    <location>
        <position position="168"/>
    </location>
    <ligand>
        <name>GTP</name>
        <dbReference type="ChEBI" id="CHEBI:37565"/>
    </ligand>
</feature>
<feature type="binding site" evidence="11">
    <location>
        <position position="80"/>
    </location>
    <ligand>
        <name>Zn(2+)</name>
        <dbReference type="ChEBI" id="CHEBI:29105"/>
        <note>catalytic</note>
    </ligand>
</feature>
<evidence type="ECO:0000256" key="7">
    <source>
        <dbReference type="ARBA" id="ARBA00022833"/>
    </source>
</evidence>
<comment type="pathway">
    <text evidence="1 11">Cofactor biosynthesis; riboflavin biosynthesis; 5-amino-6-(D-ribitylamino)uracil from GTP: step 1/4.</text>
</comment>
<dbReference type="PANTHER" id="PTHR21327">
    <property type="entry name" value="GTP CYCLOHYDROLASE II-RELATED"/>
    <property type="match status" value="1"/>
</dbReference>